<gene>
    <name evidence="3" type="ORF">AACH00_15540</name>
</gene>
<comment type="caution">
    <text evidence="3">The sequence shown here is derived from an EMBL/GenBank/DDBJ whole genome shotgun (WGS) entry which is preliminary data.</text>
</comment>
<evidence type="ECO:0000313" key="4">
    <source>
        <dbReference type="Proteomes" id="UP001379945"/>
    </source>
</evidence>
<reference evidence="3 4" key="1">
    <citation type="submission" date="2024-04" db="EMBL/GenBank/DDBJ databases">
        <title>Novel species of the genus Ideonella isolated from streams.</title>
        <authorList>
            <person name="Lu H."/>
        </authorList>
    </citation>
    <scope>NUCLEOTIDE SEQUENCE [LARGE SCALE GENOMIC DNA]</scope>
    <source>
        <strain evidence="3 4">LYT19W</strain>
    </source>
</reference>
<keyword evidence="1" id="KW-1133">Transmembrane helix</keyword>
<dbReference type="Proteomes" id="UP001379945">
    <property type="component" value="Unassembled WGS sequence"/>
</dbReference>
<keyword evidence="4" id="KW-1185">Reference proteome</keyword>
<feature type="domain" description="GGDEF" evidence="2">
    <location>
        <begin position="159"/>
        <end position="263"/>
    </location>
</feature>
<feature type="transmembrane region" description="Helical" evidence="1">
    <location>
        <begin position="48"/>
        <end position="68"/>
    </location>
</feature>
<evidence type="ECO:0000256" key="1">
    <source>
        <dbReference type="SAM" id="Phobius"/>
    </source>
</evidence>
<dbReference type="RefSeq" id="WP_341400083.1">
    <property type="nucleotide sequence ID" value="NZ_JBBUTI010000011.1"/>
</dbReference>
<evidence type="ECO:0000313" key="3">
    <source>
        <dbReference type="EMBL" id="MEK8047775.1"/>
    </source>
</evidence>
<dbReference type="Pfam" id="PF00990">
    <property type="entry name" value="GGDEF"/>
    <property type="match status" value="1"/>
</dbReference>
<keyword evidence="3" id="KW-0548">Nucleotidyltransferase</keyword>
<proteinExistence type="predicted"/>
<feature type="transmembrane region" description="Helical" evidence="1">
    <location>
        <begin position="111"/>
        <end position="132"/>
    </location>
</feature>
<name>A0ABU9CBX5_9BURK</name>
<keyword evidence="1" id="KW-0812">Transmembrane</keyword>
<dbReference type="InterPro" id="IPR000160">
    <property type="entry name" value="GGDEF_dom"/>
</dbReference>
<dbReference type="GO" id="GO:0052621">
    <property type="term" value="F:diguanylate cyclase activity"/>
    <property type="evidence" value="ECO:0007669"/>
    <property type="project" value="UniProtKB-EC"/>
</dbReference>
<accession>A0ABU9CBX5</accession>
<protein>
    <submittedName>
        <fullName evidence="3">Diguanylate cyclase</fullName>
        <ecNumber evidence="3">2.7.7.65</ecNumber>
    </submittedName>
</protein>
<keyword evidence="1" id="KW-0472">Membrane</keyword>
<sequence length="304" mass="33862">MKIVMPNWRPWPQVNVGGLRHFGHLLALGLAGITLLYAEHAVAKPVAAWHLIDLLSEGLAVVMLGVWLVQLRASRPEGHVTTLLCLGLASLLAGSWADLMDEFWKVPHQVVWLWGLESSLNLLGMGLLTWGLQQWRGEQLALNQQQQRRERLFREHRSVDALTQLGDASYMQAQLLRERAAGHPGQLLMLAWPGLEAVQREHGLVAAEKLLQEAAQMLLLYLQPDELLCRYAAQHWLVLLPERSGPAARERSALLLQALQLFAQARAPKAPPPQGVSAEVLSPLLPDALMLSLLQTLEDNEARK</sequence>
<dbReference type="SUPFAM" id="SSF55073">
    <property type="entry name" value="Nucleotide cyclase"/>
    <property type="match status" value="1"/>
</dbReference>
<dbReference type="EC" id="2.7.7.65" evidence="3"/>
<dbReference type="InterPro" id="IPR029787">
    <property type="entry name" value="Nucleotide_cyclase"/>
</dbReference>
<feature type="transmembrane region" description="Helical" evidence="1">
    <location>
        <begin position="80"/>
        <end position="99"/>
    </location>
</feature>
<dbReference type="EMBL" id="JBBUTI010000011">
    <property type="protein sequence ID" value="MEK8047775.1"/>
    <property type="molecule type" value="Genomic_DNA"/>
</dbReference>
<evidence type="ECO:0000259" key="2">
    <source>
        <dbReference type="Pfam" id="PF00990"/>
    </source>
</evidence>
<dbReference type="Gene3D" id="3.30.70.270">
    <property type="match status" value="1"/>
</dbReference>
<keyword evidence="3" id="KW-0808">Transferase</keyword>
<organism evidence="3 4">
    <name type="scientific">Ideonella margarita</name>
    <dbReference type="NCBI Taxonomy" id="2984191"/>
    <lineage>
        <taxon>Bacteria</taxon>
        <taxon>Pseudomonadati</taxon>
        <taxon>Pseudomonadota</taxon>
        <taxon>Betaproteobacteria</taxon>
        <taxon>Burkholderiales</taxon>
        <taxon>Sphaerotilaceae</taxon>
        <taxon>Ideonella</taxon>
    </lineage>
</organism>
<dbReference type="InterPro" id="IPR043128">
    <property type="entry name" value="Rev_trsase/Diguanyl_cyclase"/>
</dbReference>